<organism evidence="2 3">
    <name type="scientific">Duncaniella muris</name>
    <dbReference type="NCBI Taxonomy" id="2094150"/>
    <lineage>
        <taxon>Bacteria</taxon>
        <taxon>Pseudomonadati</taxon>
        <taxon>Bacteroidota</taxon>
        <taxon>Bacteroidia</taxon>
        <taxon>Bacteroidales</taxon>
        <taxon>Muribaculaceae</taxon>
        <taxon>Duncaniella</taxon>
    </lineage>
</organism>
<dbReference type="Proteomes" id="UP000244905">
    <property type="component" value="Unassembled WGS sequence"/>
</dbReference>
<evidence type="ECO:0000256" key="1">
    <source>
        <dbReference type="SAM" id="SignalP"/>
    </source>
</evidence>
<evidence type="ECO:0008006" key="4">
    <source>
        <dbReference type="Google" id="ProtNLM"/>
    </source>
</evidence>
<sequence length="595" mass="66686">MKKFLLPVAGLLCGIAGAQADVVTINCYEVSGSYWGFANKKIFDPIDHELIINEDGTYTVKKFLNSELDLTFSVDGTRKVYNGVENFSYRFPKEVWNSPILDFAPPVYTSSVENSAEAEYEVLIPGTDDPYMYKMMPVDGYVYYSLGQFIPVPKKELSFPVIIYRNVSVAEYRGADDKGKHYRIWVANKFRIPVGNKVDEYGNENPAYSEKNLSGWAIFDMTIPSDPVNVSYVDSSDNKLFEDTKSVILHREDRSTSVYNFLNSGVKIGLKTTGDEVAAGKSSVVFTEGFDSAKDPEQYQELEGAVYSLVTAGGQTVTGPVMVRPAGCYAEQIEEYSLNKAHYKAYVDIKVGDVTGYTVFEMNGTPLKKGAVNTLTFSYMDKSYDWNKISEYDSHIDIIDDNNFVAYDFLGSGFNVAFQLSEPKEPNSDDSFSAFQELDLAAGFGKWDQVLDDKDNLVESNTHKIVTIPDYPRAVLESRLDDGKGGYMIFSPKIEVYDHAPDLDLWGMPDVCHYKDGNGVRKVYAVYFRDENNVNYKVEWEPKADQSGIADIITDSENAPAEWFNLQGIRVSGENLTPGIYVKRQGSKTVKVLVK</sequence>
<dbReference type="GeneID" id="82527231"/>
<comment type="caution">
    <text evidence="2">The sequence shown here is derived from an EMBL/GenBank/DDBJ whole genome shotgun (WGS) entry which is preliminary data.</text>
</comment>
<feature type="signal peptide" evidence="1">
    <location>
        <begin position="1"/>
        <end position="20"/>
    </location>
</feature>
<keyword evidence="1" id="KW-0732">Signal</keyword>
<gene>
    <name evidence="2" type="ORF">C5O23_12975</name>
</gene>
<evidence type="ECO:0000313" key="2">
    <source>
        <dbReference type="EMBL" id="PWB00388.1"/>
    </source>
</evidence>
<protein>
    <recommendedName>
        <fullName evidence="4">SusF/SusE family outer membrane protein</fullName>
    </recommendedName>
</protein>
<dbReference type="EMBL" id="PUEC01000044">
    <property type="protein sequence ID" value="PWB00388.1"/>
    <property type="molecule type" value="Genomic_DNA"/>
</dbReference>
<proteinExistence type="predicted"/>
<reference evidence="3" key="1">
    <citation type="submission" date="2018-02" db="EMBL/GenBank/DDBJ databases">
        <authorList>
            <person name="Clavel T."/>
            <person name="Strowig T."/>
        </authorList>
    </citation>
    <scope>NUCLEOTIDE SEQUENCE [LARGE SCALE GENOMIC DNA]</scope>
    <source>
        <strain evidence="3">DSM 103720</strain>
    </source>
</reference>
<name>A0A2V1ILF9_9BACT</name>
<dbReference type="AlphaFoldDB" id="A0A2V1ILF9"/>
<accession>A0A2V1ILF9</accession>
<evidence type="ECO:0000313" key="3">
    <source>
        <dbReference type="Proteomes" id="UP000244905"/>
    </source>
</evidence>
<feature type="chain" id="PRO_5016025351" description="SusF/SusE family outer membrane protein" evidence="1">
    <location>
        <begin position="21"/>
        <end position="595"/>
    </location>
</feature>
<keyword evidence="3" id="KW-1185">Reference proteome</keyword>
<dbReference type="RefSeq" id="WP_107033343.1">
    <property type="nucleotide sequence ID" value="NZ_CAOLYA010000043.1"/>
</dbReference>